<protein>
    <submittedName>
        <fullName evidence="2">Uncharacterized protein</fullName>
    </submittedName>
</protein>
<accession>A0A2N5SA13</accession>
<feature type="non-terminal residue" evidence="2">
    <location>
        <position position="129"/>
    </location>
</feature>
<comment type="caution">
    <text evidence="2">The sequence shown here is derived from an EMBL/GenBank/DDBJ whole genome shotgun (WGS) entry which is preliminary data.</text>
</comment>
<name>A0A2N5SA13_9BASI</name>
<feature type="compositionally biased region" description="Basic and acidic residues" evidence="1">
    <location>
        <begin position="7"/>
        <end position="25"/>
    </location>
</feature>
<dbReference type="AlphaFoldDB" id="A0A2N5SA13"/>
<feature type="region of interest" description="Disordered" evidence="1">
    <location>
        <begin position="1"/>
        <end position="43"/>
    </location>
</feature>
<reference evidence="2 3" key="1">
    <citation type="submission" date="2017-11" db="EMBL/GenBank/DDBJ databases">
        <title>De novo assembly and phasing of dikaryotic genomes from two isolates of Puccinia coronata f. sp. avenae, the causal agent of oat crown rust.</title>
        <authorList>
            <person name="Miller M.E."/>
            <person name="Zhang Y."/>
            <person name="Omidvar V."/>
            <person name="Sperschneider J."/>
            <person name="Schwessinger B."/>
            <person name="Raley C."/>
            <person name="Palmer J.M."/>
            <person name="Garnica D."/>
            <person name="Upadhyaya N."/>
            <person name="Rathjen J."/>
            <person name="Taylor J.M."/>
            <person name="Park R.F."/>
            <person name="Dodds P.N."/>
            <person name="Hirsch C.D."/>
            <person name="Kianian S.F."/>
            <person name="Figueroa M."/>
        </authorList>
    </citation>
    <scope>NUCLEOTIDE SEQUENCE [LARGE SCALE GENOMIC DNA]</scope>
    <source>
        <strain evidence="2">12SD80</strain>
    </source>
</reference>
<dbReference type="EMBL" id="PGCI01000979">
    <property type="protein sequence ID" value="PLW10068.1"/>
    <property type="molecule type" value="Genomic_DNA"/>
</dbReference>
<organism evidence="2 3">
    <name type="scientific">Puccinia coronata f. sp. avenae</name>
    <dbReference type="NCBI Taxonomy" id="200324"/>
    <lineage>
        <taxon>Eukaryota</taxon>
        <taxon>Fungi</taxon>
        <taxon>Dikarya</taxon>
        <taxon>Basidiomycota</taxon>
        <taxon>Pucciniomycotina</taxon>
        <taxon>Pucciniomycetes</taxon>
        <taxon>Pucciniales</taxon>
        <taxon>Pucciniaceae</taxon>
        <taxon>Puccinia</taxon>
    </lineage>
</organism>
<feature type="region of interest" description="Disordered" evidence="1">
    <location>
        <begin position="105"/>
        <end position="129"/>
    </location>
</feature>
<gene>
    <name evidence="2" type="ORF">PCASD_26015</name>
</gene>
<evidence type="ECO:0000256" key="1">
    <source>
        <dbReference type="SAM" id="MobiDB-lite"/>
    </source>
</evidence>
<sequence>MPSHLRNGKDLSFEQQEAAKRESKKAAKRAQQRLQRATDRVDLGRLSELVSSSDLGTTKLHNPSSHRSAAGGYLPVGYTFSLAALERLRRAQEQQIWISSSYPQDLRIDPAEKHSQETSAALEPNRPTS</sequence>
<proteinExistence type="predicted"/>
<feature type="compositionally biased region" description="Basic and acidic residues" evidence="1">
    <location>
        <begin position="106"/>
        <end position="116"/>
    </location>
</feature>
<evidence type="ECO:0000313" key="2">
    <source>
        <dbReference type="EMBL" id="PLW10068.1"/>
    </source>
</evidence>
<evidence type="ECO:0000313" key="3">
    <source>
        <dbReference type="Proteomes" id="UP000235392"/>
    </source>
</evidence>
<dbReference type="Proteomes" id="UP000235392">
    <property type="component" value="Unassembled WGS sequence"/>
</dbReference>